<accession>E3GZC1</accession>
<dbReference type="Gene3D" id="4.10.950.10">
    <property type="entry name" value="Ribosomal protein L2, domain 3"/>
    <property type="match status" value="1"/>
</dbReference>
<comment type="function">
    <text evidence="6">One of the primary rRNA binding proteins. Required for association of the 30S and 50S subunits to form the 70S ribosome, for tRNA binding and peptide bond formation. It has been suggested to have peptidyltransferase activity; this is somewhat controversial. Makes several contacts with the 16S rRNA in the 70S ribosome.</text>
</comment>
<dbReference type="STRING" id="523846.Mfer_0855"/>
<dbReference type="NCBIfam" id="TIGR01171">
    <property type="entry name" value="rplB_bact"/>
    <property type="match status" value="1"/>
</dbReference>
<evidence type="ECO:0000256" key="1">
    <source>
        <dbReference type="ARBA" id="ARBA00005636"/>
    </source>
</evidence>
<feature type="region of interest" description="Disordered" evidence="7">
    <location>
        <begin position="200"/>
        <end position="227"/>
    </location>
</feature>
<protein>
    <recommendedName>
        <fullName evidence="6">Large ribosomal subunit protein uL2</fullName>
    </recommendedName>
</protein>
<dbReference type="Gene3D" id="2.40.50.140">
    <property type="entry name" value="Nucleic acid-binding proteins"/>
    <property type="match status" value="1"/>
</dbReference>
<evidence type="ECO:0000256" key="7">
    <source>
        <dbReference type="SAM" id="MobiDB-lite"/>
    </source>
</evidence>
<dbReference type="InterPro" id="IPR014722">
    <property type="entry name" value="Rib_uL2_dom2"/>
</dbReference>
<keyword evidence="2 6" id="KW-0699">rRNA-binding</keyword>
<gene>
    <name evidence="6" type="primary">rpl2</name>
    <name evidence="10" type="ordered locus">Mfer_0855</name>
</gene>
<evidence type="ECO:0000256" key="3">
    <source>
        <dbReference type="ARBA" id="ARBA00022884"/>
    </source>
</evidence>
<keyword evidence="4 6" id="KW-0689">Ribosomal protein</keyword>
<dbReference type="SMART" id="SM01383">
    <property type="entry name" value="Ribosomal_L2"/>
    <property type="match status" value="1"/>
</dbReference>
<dbReference type="InterPro" id="IPR008991">
    <property type="entry name" value="Translation_prot_SH3-like_sf"/>
</dbReference>
<dbReference type="GO" id="GO:0022625">
    <property type="term" value="C:cytosolic large ribosomal subunit"/>
    <property type="evidence" value="ECO:0007669"/>
    <property type="project" value="TreeGrafter"/>
</dbReference>
<dbReference type="InterPro" id="IPR002171">
    <property type="entry name" value="Ribosomal_uL2"/>
</dbReference>
<dbReference type="Pfam" id="PF03947">
    <property type="entry name" value="Ribosomal_L2_C"/>
    <property type="match status" value="1"/>
</dbReference>
<dbReference type="InterPro" id="IPR014726">
    <property type="entry name" value="Ribosomal_uL2_dom3"/>
</dbReference>
<evidence type="ECO:0000256" key="2">
    <source>
        <dbReference type="ARBA" id="ARBA00022730"/>
    </source>
</evidence>
<dbReference type="EMBL" id="CP002278">
    <property type="protein sequence ID" value="ADP77653.1"/>
    <property type="molecule type" value="Genomic_DNA"/>
</dbReference>
<evidence type="ECO:0000313" key="10">
    <source>
        <dbReference type="EMBL" id="ADP77653.1"/>
    </source>
</evidence>
<dbReference type="NCBIfam" id="NF007180">
    <property type="entry name" value="PRK09612.1"/>
    <property type="match status" value="1"/>
</dbReference>
<evidence type="ECO:0000256" key="5">
    <source>
        <dbReference type="ARBA" id="ARBA00023274"/>
    </source>
</evidence>
<dbReference type="GO" id="GO:0019843">
    <property type="term" value="F:rRNA binding"/>
    <property type="evidence" value="ECO:0007669"/>
    <property type="project" value="UniProtKB-UniRule"/>
</dbReference>
<dbReference type="SUPFAM" id="SSF50104">
    <property type="entry name" value="Translation proteins SH3-like domain"/>
    <property type="match status" value="1"/>
</dbReference>
<dbReference type="SMART" id="SM01382">
    <property type="entry name" value="Ribosomal_L2_C"/>
    <property type="match status" value="1"/>
</dbReference>
<keyword evidence="3 6" id="KW-0694">RNA-binding</keyword>
<dbReference type="SUPFAM" id="SSF50249">
    <property type="entry name" value="Nucleic acid-binding proteins"/>
    <property type="match status" value="1"/>
</dbReference>
<dbReference type="InterPro" id="IPR012340">
    <property type="entry name" value="NA-bd_OB-fold"/>
</dbReference>
<evidence type="ECO:0000256" key="4">
    <source>
        <dbReference type="ARBA" id="ARBA00022980"/>
    </source>
</evidence>
<reference evidence="10 11" key="1">
    <citation type="journal article" date="2010" name="Stand. Genomic Sci.">
        <title>Complete genome sequence of Methanothermus fervidus type strain (V24S).</title>
        <authorList>
            <person name="Anderson I."/>
            <person name="Djao O.D."/>
            <person name="Misra M."/>
            <person name="Chertkov O."/>
            <person name="Nolan M."/>
            <person name="Lucas S."/>
            <person name="Lapidus A."/>
            <person name="Del Rio T.G."/>
            <person name="Tice H."/>
            <person name="Cheng J.F."/>
            <person name="Tapia R."/>
            <person name="Han C."/>
            <person name="Goodwin L."/>
            <person name="Pitluck S."/>
            <person name="Liolios K."/>
            <person name="Ivanova N."/>
            <person name="Mavromatis K."/>
            <person name="Mikhailova N."/>
            <person name="Pati A."/>
            <person name="Brambilla E."/>
            <person name="Chen A."/>
            <person name="Palaniappan K."/>
            <person name="Land M."/>
            <person name="Hauser L."/>
            <person name="Chang Y.J."/>
            <person name="Jeffries C.D."/>
            <person name="Sikorski J."/>
            <person name="Spring S."/>
            <person name="Rohde M."/>
            <person name="Eichinger K."/>
            <person name="Huber H."/>
            <person name="Wirth R."/>
            <person name="Goker M."/>
            <person name="Detter J.C."/>
            <person name="Woyke T."/>
            <person name="Bristow J."/>
            <person name="Eisen J.A."/>
            <person name="Markowitz V."/>
            <person name="Hugenholtz P."/>
            <person name="Klenk H.P."/>
            <person name="Kyrpides N.C."/>
        </authorList>
    </citation>
    <scope>NUCLEOTIDE SEQUENCE [LARGE SCALE GENOMIC DNA]</scope>
    <source>
        <strain evidence="11">ATCC 43054 / DSM 2088 / JCM 10308 / V24 S</strain>
    </source>
</reference>
<dbReference type="FunFam" id="4.10.950.10:FF:000002">
    <property type="entry name" value="60S ribosomal protein L2"/>
    <property type="match status" value="1"/>
</dbReference>
<dbReference type="PANTHER" id="PTHR13691:SF16">
    <property type="entry name" value="LARGE RIBOSOMAL SUBUNIT PROTEIN UL2"/>
    <property type="match status" value="1"/>
</dbReference>
<dbReference type="InterPro" id="IPR022666">
    <property type="entry name" value="Ribosomal_uL2_RNA-bd_dom"/>
</dbReference>
<dbReference type="GO" id="GO:0016740">
    <property type="term" value="F:transferase activity"/>
    <property type="evidence" value="ECO:0007669"/>
    <property type="project" value="InterPro"/>
</dbReference>
<sequence>MGKRIIPQRRGRGTPTYRVASHRFKAKIKYKMMNKDKNGKLEGTVVDIIHDPGRTAPIAEVQFENGERDYILAPEGIKINDTIEVGPEASINIGNILPLKKIPEGTPVFNIENRPGDGGKLVRSSGTHASVVTHEENKVIVELPSGELKAFHPECKATIGVVAGGGRIEKPFVKAGNKYYAMKSKGKKHVKVRGVAMNPVDHPHGGGHHQHPGKPTTVSRHAPPGRKVGLIAARRTGRKKK</sequence>
<dbReference type="Proteomes" id="UP000002315">
    <property type="component" value="Chromosome"/>
</dbReference>
<dbReference type="HAMAP" id="MF_01320_A">
    <property type="entry name" value="Ribosomal_uL2_A"/>
    <property type="match status" value="1"/>
</dbReference>
<dbReference type="GO" id="GO:0002181">
    <property type="term" value="P:cytoplasmic translation"/>
    <property type="evidence" value="ECO:0007669"/>
    <property type="project" value="TreeGrafter"/>
</dbReference>
<dbReference type="Pfam" id="PF00181">
    <property type="entry name" value="Ribosomal_L2_N"/>
    <property type="match status" value="1"/>
</dbReference>
<evidence type="ECO:0000313" key="11">
    <source>
        <dbReference type="Proteomes" id="UP000002315"/>
    </source>
</evidence>
<dbReference type="KEGG" id="mfv:Mfer_0855"/>
<dbReference type="GO" id="GO:0003735">
    <property type="term" value="F:structural constituent of ribosome"/>
    <property type="evidence" value="ECO:0007669"/>
    <property type="project" value="InterPro"/>
</dbReference>
<proteinExistence type="inferred from homology"/>
<feature type="domain" description="Large ribosomal subunit protein uL2 C-terminal" evidence="8">
    <location>
        <begin position="91"/>
        <end position="224"/>
    </location>
</feature>
<dbReference type="InterPro" id="IPR005880">
    <property type="entry name" value="Ribosomal_uL2_bac/org-type"/>
</dbReference>
<name>E3GZC1_METFV</name>
<dbReference type="PIRSF" id="PIRSF002158">
    <property type="entry name" value="Ribosomal_L2"/>
    <property type="match status" value="1"/>
</dbReference>
<dbReference type="HOGENOM" id="CLU_036235_0_1_2"/>
<dbReference type="Gene3D" id="2.30.30.30">
    <property type="match status" value="1"/>
</dbReference>
<evidence type="ECO:0000256" key="6">
    <source>
        <dbReference type="HAMAP-Rule" id="MF_01320"/>
    </source>
</evidence>
<dbReference type="FunFam" id="2.30.30.30:FF:000001">
    <property type="entry name" value="50S ribosomal protein L2"/>
    <property type="match status" value="1"/>
</dbReference>
<dbReference type="AlphaFoldDB" id="E3GZC1"/>
<evidence type="ECO:0000259" key="8">
    <source>
        <dbReference type="SMART" id="SM01382"/>
    </source>
</evidence>
<comment type="subunit">
    <text evidence="6">Part of the 50S ribosomal subunit. Forms a bridge to the 30S subunit in the 70S ribosome.</text>
</comment>
<dbReference type="OrthoDB" id="5987at2157"/>
<dbReference type="InterPro" id="IPR022669">
    <property type="entry name" value="Ribosomal_uL2_C"/>
</dbReference>
<feature type="domain" description="Large ribosomal subunit protein uL2 RNA-binding" evidence="9">
    <location>
        <begin position="11"/>
        <end position="85"/>
    </location>
</feature>
<keyword evidence="11" id="KW-1185">Reference proteome</keyword>
<evidence type="ECO:0000259" key="9">
    <source>
        <dbReference type="SMART" id="SM01383"/>
    </source>
</evidence>
<keyword evidence="5 6" id="KW-0687">Ribonucleoprotein</keyword>
<dbReference type="FunFam" id="2.40.50.140:FF:000020">
    <property type="entry name" value="60S ribosomal protein L2"/>
    <property type="match status" value="1"/>
</dbReference>
<comment type="similarity">
    <text evidence="1 6">Belongs to the universal ribosomal protein uL2 family.</text>
</comment>
<dbReference type="InterPro" id="IPR023672">
    <property type="entry name" value="Ribosomal_uL2_arc_euk"/>
</dbReference>
<dbReference type="PANTHER" id="PTHR13691">
    <property type="entry name" value="RIBOSOMAL PROTEIN L2"/>
    <property type="match status" value="1"/>
</dbReference>
<organism evidence="10 11">
    <name type="scientific">Methanothermus fervidus (strain ATCC 43054 / DSM 2088 / JCM 10308 / V24 S)</name>
    <dbReference type="NCBI Taxonomy" id="523846"/>
    <lineage>
        <taxon>Archaea</taxon>
        <taxon>Methanobacteriati</taxon>
        <taxon>Methanobacteriota</taxon>
        <taxon>Methanomada group</taxon>
        <taxon>Methanobacteria</taxon>
        <taxon>Methanobacteriales</taxon>
        <taxon>Methanothermaceae</taxon>
        <taxon>Methanothermus</taxon>
    </lineage>
</organism>